<organism evidence="1 2">
    <name type="scientific">Rhizobium oryziradicis</name>
    <dbReference type="NCBI Taxonomy" id="1867956"/>
    <lineage>
        <taxon>Bacteria</taxon>
        <taxon>Pseudomonadati</taxon>
        <taxon>Pseudomonadota</taxon>
        <taxon>Alphaproteobacteria</taxon>
        <taxon>Hyphomicrobiales</taxon>
        <taxon>Rhizobiaceae</taxon>
        <taxon>Rhizobium/Agrobacterium group</taxon>
        <taxon>Rhizobium</taxon>
    </lineage>
</organism>
<dbReference type="AlphaFoldDB" id="A0A1Q8ZR40"/>
<protein>
    <submittedName>
        <fullName evidence="1">Uncharacterized protein</fullName>
    </submittedName>
</protein>
<dbReference type="Pfam" id="PF19551">
    <property type="entry name" value="DUF6074"/>
    <property type="match status" value="1"/>
</dbReference>
<reference evidence="1 2" key="1">
    <citation type="submission" date="2016-09" db="EMBL/GenBank/DDBJ databases">
        <title>Rhizobium oryziradicis sp. nov., isolated from the root of rice.</title>
        <authorList>
            <person name="Zhao J."/>
            <person name="Zhang X."/>
        </authorList>
    </citation>
    <scope>NUCLEOTIDE SEQUENCE [LARGE SCALE GENOMIC DNA]</scope>
    <source>
        <strain evidence="1 2">N19</strain>
    </source>
</reference>
<keyword evidence="2" id="KW-1185">Reference proteome</keyword>
<dbReference type="RefSeq" id="WP_075640044.1">
    <property type="nucleotide sequence ID" value="NZ_MKIM01000027.1"/>
</dbReference>
<gene>
    <name evidence="1" type="ORF">BJF95_08445</name>
</gene>
<accession>A0A1Q8ZR40</accession>
<evidence type="ECO:0000313" key="2">
    <source>
        <dbReference type="Proteomes" id="UP000186894"/>
    </source>
</evidence>
<dbReference type="InterPro" id="IPR045720">
    <property type="entry name" value="DUF6074"/>
</dbReference>
<evidence type="ECO:0000313" key="1">
    <source>
        <dbReference type="EMBL" id="OLP44533.1"/>
    </source>
</evidence>
<comment type="caution">
    <text evidence="1">The sequence shown here is derived from an EMBL/GenBank/DDBJ whole genome shotgun (WGS) entry which is preliminary data.</text>
</comment>
<proteinExistence type="predicted"/>
<dbReference type="EMBL" id="MKIM01000027">
    <property type="protein sequence ID" value="OLP44533.1"/>
    <property type="molecule type" value="Genomic_DNA"/>
</dbReference>
<name>A0A1Q8ZR40_9HYPH</name>
<sequence length="93" mass="10424">MPNTAAQLQPTPSSLAFFPLASRRDLVRSAAVTLDRLQGDNATVFWRTTCRQLGAELLDLGCPEEDMRAEIMEFQDAVQMELMWLHQGDEAKA</sequence>
<dbReference type="Proteomes" id="UP000186894">
    <property type="component" value="Unassembled WGS sequence"/>
</dbReference>